<keyword evidence="1" id="KW-1185">Reference proteome</keyword>
<organism evidence="1 2">
    <name type="scientific">Biomphalaria glabrata</name>
    <name type="common">Bloodfluke planorb</name>
    <name type="synonym">Freshwater snail</name>
    <dbReference type="NCBI Taxonomy" id="6526"/>
    <lineage>
        <taxon>Eukaryota</taxon>
        <taxon>Metazoa</taxon>
        <taxon>Spiralia</taxon>
        <taxon>Lophotrochozoa</taxon>
        <taxon>Mollusca</taxon>
        <taxon>Gastropoda</taxon>
        <taxon>Heterobranchia</taxon>
        <taxon>Euthyneura</taxon>
        <taxon>Panpulmonata</taxon>
        <taxon>Hygrophila</taxon>
        <taxon>Lymnaeoidea</taxon>
        <taxon>Planorbidae</taxon>
        <taxon>Biomphalaria</taxon>
    </lineage>
</organism>
<dbReference type="SUPFAM" id="SSF50494">
    <property type="entry name" value="Trypsin-like serine proteases"/>
    <property type="match status" value="1"/>
</dbReference>
<name>A0A9W2ZEW0_BIOGL</name>
<dbReference type="InterPro" id="IPR009003">
    <property type="entry name" value="Peptidase_S1_PA"/>
</dbReference>
<evidence type="ECO:0000313" key="1">
    <source>
        <dbReference type="Proteomes" id="UP001165740"/>
    </source>
</evidence>
<accession>A0A9W2ZEW0</accession>
<dbReference type="RefSeq" id="XP_055873547.1">
    <property type="nucleotide sequence ID" value="XM_056017572.1"/>
</dbReference>
<sequence length="344" mass="38424">MSFHLYGTTMAADETITKSGRETLVLPLDESLASSLQTNVDYQHETEISLEGEAGLERHLSLCTKHPKHKEFIPVHRFSIHDLPEDYQDVDIVKLVQTLAALTVRVSVTYTSLNRPQFHPRSNAKYPMYELRGKSVLRTGSGRIWGVRKYTEDSCPCSKCKSRGEASKVWGRVYVYTATHVVFDSSEGMCSEVLWGYDEVRRNAKVIQGVAAGVFGDLERDRCILNCVTCDEDLLDKLAQLVTDYKKLYIRVFKKYSSSARDDRLTVVVSHPHGRAKAVTVGCWINRHNFSDQRGLIDTTYTYNAATCAGSSGAPVFLLGKVWYTLAHSGTSTNGNYSSGGWGV</sequence>
<evidence type="ECO:0000313" key="2">
    <source>
        <dbReference type="RefSeq" id="XP_055873547.1"/>
    </source>
</evidence>
<dbReference type="OMA" id="ICATHDK"/>
<dbReference type="AlphaFoldDB" id="A0A9W2ZEW0"/>
<dbReference type="Proteomes" id="UP001165740">
    <property type="component" value="Chromosome 18"/>
</dbReference>
<gene>
    <name evidence="2" type="primary">LOC129923997</name>
</gene>
<proteinExistence type="predicted"/>
<reference evidence="2" key="1">
    <citation type="submission" date="2025-08" db="UniProtKB">
        <authorList>
            <consortium name="RefSeq"/>
        </authorList>
    </citation>
    <scope>IDENTIFICATION</scope>
</reference>
<dbReference type="GeneID" id="129923997"/>
<protein>
    <submittedName>
        <fullName evidence="2">Uncharacterized protein LOC129923997</fullName>
    </submittedName>
</protein>
<dbReference type="OrthoDB" id="10277934at2759"/>